<evidence type="ECO:0000256" key="1">
    <source>
        <dbReference type="SAM" id="MobiDB-lite"/>
    </source>
</evidence>
<accession>A0A4D6HBN6</accession>
<feature type="region of interest" description="Disordered" evidence="1">
    <location>
        <begin position="55"/>
        <end position="101"/>
    </location>
</feature>
<dbReference type="KEGG" id="hsn:DV733_08175"/>
<evidence type="ECO:0000313" key="2">
    <source>
        <dbReference type="EMBL" id="QCC51220.1"/>
    </source>
</evidence>
<dbReference type="Proteomes" id="UP000296706">
    <property type="component" value="Chromosome"/>
</dbReference>
<dbReference type="AlphaFoldDB" id="A0A4D6HBN6"/>
<dbReference type="EMBL" id="CP031310">
    <property type="protein sequence ID" value="QCC51220.1"/>
    <property type="molecule type" value="Genomic_DNA"/>
</dbReference>
<gene>
    <name evidence="2" type="ORF">DV733_08175</name>
</gene>
<reference evidence="2 3" key="1">
    <citation type="journal article" date="2019" name="Nat. Commun.">
        <title>A new type of DNA phosphorothioation-based antiviral system in archaea.</title>
        <authorList>
            <person name="Xiong L."/>
            <person name="Liu S."/>
            <person name="Chen S."/>
            <person name="Xiao Y."/>
            <person name="Zhu B."/>
            <person name="Gao Y."/>
            <person name="Zhang Y."/>
            <person name="Chen B."/>
            <person name="Luo J."/>
            <person name="Deng Z."/>
            <person name="Chen X."/>
            <person name="Wang L."/>
            <person name="Chen S."/>
        </authorList>
    </citation>
    <scope>NUCLEOTIDE SEQUENCE [LARGE SCALE GENOMIC DNA]</scope>
    <source>
        <strain evidence="2 3">CBA1105</strain>
    </source>
</reference>
<protein>
    <submittedName>
        <fullName evidence="2">Uncharacterized protein</fullName>
    </submittedName>
</protein>
<sequence length="101" mass="10970">MIDRRGLYRRGTGRRWPSIRRRGVRVSGTSHGVERSDDALPAGGSALVCRRRRALDTGPVGRTSTTLVEHSRPPGPSRVLTRQEGRHGLNGFGPTSTDTGP</sequence>
<keyword evidence="3" id="KW-1185">Reference proteome</keyword>
<name>A0A4D6HBN6_9EURY</name>
<organism evidence="2 3">
    <name type="scientific">Halapricum salinum</name>
    <dbReference type="NCBI Taxonomy" id="1457250"/>
    <lineage>
        <taxon>Archaea</taxon>
        <taxon>Methanobacteriati</taxon>
        <taxon>Methanobacteriota</taxon>
        <taxon>Stenosarchaea group</taxon>
        <taxon>Halobacteria</taxon>
        <taxon>Halobacteriales</taxon>
        <taxon>Haloarculaceae</taxon>
        <taxon>Halapricum</taxon>
    </lineage>
</organism>
<evidence type="ECO:0000313" key="3">
    <source>
        <dbReference type="Proteomes" id="UP000296706"/>
    </source>
</evidence>
<proteinExistence type="predicted"/>